<accession>A0A814MWY0</accession>
<name>A0A814MWY0_9BILA</name>
<evidence type="ECO:0000256" key="1">
    <source>
        <dbReference type="SAM" id="MobiDB-lite"/>
    </source>
</evidence>
<gene>
    <name evidence="2" type="ORF">OXX778_LOCUS20376</name>
</gene>
<keyword evidence="3" id="KW-1185">Reference proteome</keyword>
<organism evidence="2 3">
    <name type="scientific">Brachionus calyciflorus</name>
    <dbReference type="NCBI Taxonomy" id="104777"/>
    <lineage>
        <taxon>Eukaryota</taxon>
        <taxon>Metazoa</taxon>
        <taxon>Spiralia</taxon>
        <taxon>Gnathifera</taxon>
        <taxon>Rotifera</taxon>
        <taxon>Eurotatoria</taxon>
        <taxon>Monogononta</taxon>
        <taxon>Pseudotrocha</taxon>
        <taxon>Ploima</taxon>
        <taxon>Brachionidae</taxon>
        <taxon>Brachionus</taxon>
    </lineage>
</organism>
<feature type="region of interest" description="Disordered" evidence="1">
    <location>
        <begin position="1"/>
        <end position="41"/>
    </location>
</feature>
<feature type="compositionally biased region" description="Pro residues" evidence="1">
    <location>
        <begin position="14"/>
        <end position="37"/>
    </location>
</feature>
<sequence length="97" mass="10927">MNQNNSSHDTKPINPNPNPSVNPVKPNPTPNPNPNPSANPVIVCPMPSRNHIPQQPIRGKIKGEVYDKWYYNDMNQKDIENLKNQAKQNTTNACLIM</sequence>
<protein>
    <submittedName>
        <fullName evidence="2">Uncharacterized protein</fullName>
    </submittedName>
</protein>
<dbReference type="AlphaFoldDB" id="A0A814MWY0"/>
<evidence type="ECO:0000313" key="3">
    <source>
        <dbReference type="Proteomes" id="UP000663879"/>
    </source>
</evidence>
<reference evidence="2" key="1">
    <citation type="submission" date="2021-02" db="EMBL/GenBank/DDBJ databases">
        <authorList>
            <person name="Nowell W R."/>
        </authorList>
    </citation>
    <scope>NUCLEOTIDE SEQUENCE</scope>
    <source>
        <strain evidence="2">Ploen Becks lab</strain>
    </source>
</reference>
<proteinExistence type="predicted"/>
<dbReference type="Proteomes" id="UP000663879">
    <property type="component" value="Unassembled WGS sequence"/>
</dbReference>
<comment type="caution">
    <text evidence="2">The sequence shown here is derived from an EMBL/GenBank/DDBJ whole genome shotgun (WGS) entry which is preliminary data.</text>
</comment>
<dbReference type="EMBL" id="CAJNOC010006738">
    <property type="protein sequence ID" value="CAF1084875.1"/>
    <property type="molecule type" value="Genomic_DNA"/>
</dbReference>
<evidence type="ECO:0000313" key="2">
    <source>
        <dbReference type="EMBL" id="CAF1084875.1"/>
    </source>
</evidence>